<keyword evidence="6 10" id="KW-0418">Kinase</keyword>
<evidence type="ECO:0000256" key="7">
    <source>
        <dbReference type="ARBA" id="ARBA00022840"/>
    </source>
</evidence>
<dbReference type="PANTHER" id="PTHR44936">
    <property type="entry name" value="SENSOR PROTEIN CREC"/>
    <property type="match status" value="1"/>
</dbReference>
<dbReference type="PROSITE" id="PS50109">
    <property type="entry name" value="HIS_KIN"/>
    <property type="match status" value="1"/>
</dbReference>
<dbReference type="EC" id="2.7.13.3" evidence="2"/>
<proteinExistence type="predicted"/>
<dbReference type="GO" id="GO:0005886">
    <property type="term" value="C:plasma membrane"/>
    <property type="evidence" value="ECO:0007669"/>
    <property type="project" value="UniProtKB-SubCell"/>
</dbReference>
<evidence type="ECO:0000256" key="2">
    <source>
        <dbReference type="ARBA" id="ARBA00012438"/>
    </source>
</evidence>
<evidence type="ECO:0000313" key="10">
    <source>
        <dbReference type="EMBL" id="QLH82411.1"/>
    </source>
</evidence>
<keyword evidence="8" id="KW-1133">Transmembrane helix</keyword>
<feature type="transmembrane region" description="Helical" evidence="8">
    <location>
        <begin position="45"/>
        <end position="65"/>
    </location>
</feature>
<evidence type="ECO:0000259" key="9">
    <source>
        <dbReference type="PROSITE" id="PS50109"/>
    </source>
</evidence>
<evidence type="ECO:0000313" key="11">
    <source>
        <dbReference type="Proteomes" id="UP000509346"/>
    </source>
</evidence>
<keyword evidence="4" id="KW-0808">Transferase</keyword>
<dbReference type="Proteomes" id="UP000509346">
    <property type="component" value="Chromosome"/>
</dbReference>
<evidence type="ECO:0000256" key="1">
    <source>
        <dbReference type="ARBA" id="ARBA00000085"/>
    </source>
</evidence>
<dbReference type="InterPro" id="IPR003594">
    <property type="entry name" value="HATPase_dom"/>
</dbReference>
<dbReference type="Pfam" id="PF16926">
    <property type="entry name" value="HisKA_4TM"/>
    <property type="match status" value="1"/>
</dbReference>
<dbReference type="GeneID" id="56083449"/>
<feature type="transmembrane region" description="Helical" evidence="8">
    <location>
        <begin position="21"/>
        <end position="39"/>
    </location>
</feature>
<dbReference type="InterPro" id="IPR050980">
    <property type="entry name" value="2C_sensor_his_kinase"/>
</dbReference>
<keyword evidence="3" id="KW-0597">Phosphoprotein</keyword>
<dbReference type="PANTHER" id="PTHR44936:SF10">
    <property type="entry name" value="SENSOR PROTEIN RSTB"/>
    <property type="match status" value="1"/>
</dbReference>
<dbReference type="PRINTS" id="PR00344">
    <property type="entry name" value="BCTRLSENSOR"/>
</dbReference>
<dbReference type="Pfam" id="PF02518">
    <property type="entry name" value="HATPase_c"/>
    <property type="match status" value="1"/>
</dbReference>
<comment type="catalytic activity">
    <reaction evidence="1">
        <text>ATP + protein L-histidine = ADP + protein N-phospho-L-histidine.</text>
        <dbReference type="EC" id="2.7.13.3"/>
    </reaction>
</comment>
<feature type="transmembrane region" description="Helical" evidence="8">
    <location>
        <begin position="77"/>
        <end position="101"/>
    </location>
</feature>
<keyword evidence="8" id="KW-0812">Transmembrane</keyword>
<dbReference type="EMBL" id="CP058909">
    <property type="protein sequence ID" value="QLH82411.1"/>
    <property type="molecule type" value="Genomic_DNA"/>
</dbReference>
<evidence type="ECO:0000256" key="5">
    <source>
        <dbReference type="ARBA" id="ARBA00022741"/>
    </source>
</evidence>
<dbReference type="GO" id="GO:0005524">
    <property type="term" value="F:ATP binding"/>
    <property type="evidence" value="ECO:0007669"/>
    <property type="project" value="UniProtKB-KW"/>
</dbReference>
<gene>
    <name evidence="10" type="ORF">HZS54_12630</name>
</gene>
<organism evidence="10 11">
    <name type="scientific">Halosimplex pelagicum</name>
    <dbReference type="NCBI Taxonomy" id="869886"/>
    <lineage>
        <taxon>Archaea</taxon>
        <taxon>Methanobacteriati</taxon>
        <taxon>Methanobacteriota</taxon>
        <taxon>Stenosarchaea group</taxon>
        <taxon>Halobacteria</taxon>
        <taxon>Halobacteriales</taxon>
        <taxon>Haloarculaceae</taxon>
        <taxon>Halosimplex</taxon>
    </lineage>
</organism>
<dbReference type="InterPro" id="IPR004358">
    <property type="entry name" value="Sig_transdc_His_kin-like_C"/>
</dbReference>
<accession>A0A7D5T461</accession>
<dbReference type="InterPro" id="IPR036890">
    <property type="entry name" value="HATPase_C_sf"/>
</dbReference>
<dbReference type="CDD" id="cd00082">
    <property type="entry name" value="HisKA"/>
    <property type="match status" value="1"/>
</dbReference>
<evidence type="ECO:0000256" key="3">
    <source>
        <dbReference type="ARBA" id="ARBA00022553"/>
    </source>
</evidence>
<keyword evidence="8" id="KW-0472">Membrane</keyword>
<name>A0A7D5T461_9EURY</name>
<dbReference type="Gene3D" id="3.30.565.10">
    <property type="entry name" value="Histidine kinase-like ATPase, C-terminal domain"/>
    <property type="match status" value="1"/>
</dbReference>
<dbReference type="SMART" id="SM00387">
    <property type="entry name" value="HATPase_c"/>
    <property type="match status" value="1"/>
</dbReference>
<reference evidence="10 11" key="1">
    <citation type="submission" date="2020-07" db="EMBL/GenBank/DDBJ databases">
        <title>Halosimplex litoreum sp. nov. and Halosimplex rubrum sp. nov., isolated from different salt environments.</title>
        <authorList>
            <person name="Cui H."/>
        </authorList>
    </citation>
    <scope>NUCLEOTIDE SEQUENCE [LARGE SCALE GENOMIC DNA]</scope>
    <source>
        <strain evidence="10 11">R2</strain>
    </source>
</reference>
<evidence type="ECO:0000256" key="4">
    <source>
        <dbReference type="ARBA" id="ARBA00022679"/>
    </source>
</evidence>
<evidence type="ECO:0000256" key="8">
    <source>
        <dbReference type="SAM" id="Phobius"/>
    </source>
</evidence>
<dbReference type="OrthoDB" id="3369at2157"/>
<dbReference type="KEGG" id="hpel:HZS54_12630"/>
<dbReference type="InterPro" id="IPR031623">
    <property type="entry name" value="HisKA_4TM"/>
</dbReference>
<protein>
    <recommendedName>
        <fullName evidence="2">histidine kinase</fullName>
        <ecNumber evidence="2">2.7.13.3</ecNumber>
    </recommendedName>
</protein>
<sequence>MTIPLSLEPSVKFVRWGSAPIALFGVLHLVAGGLVFTFSLRSSTIHVIFSFLPGTLIIAGWYWAAQNDLPSDRYIRIVGWMVGTAAGLALVPVLLIISPAITIDAPVFGLLAAIGVGGFGGLLAGVNEASAIERAREAERERLDREYAERQREQLEHVNHLLRHDILNNVNVIQGRTELLLADADGEEAAQLDTIDRQAGEITELIQNVRAYLHAIQNDEETLKPIHLSTVLEQEVTTIKTAYPDVGVDTDIPATGRVRADDLLSSVFRNLLRNAVVHNTSSRPRIAVSATVHDDTVVVRVTDNGPGLPSPVREQLFEASDQGDHGFGLYLVKTLTEQYGGSVHIESTGEDGTTFAVELQPVDTATQGVQ</sequence>
<feature type="transmembrane region" description="Helical" evidence="8">
    <location>
        <begin position="107"/>
        <end position="126"/>
    </location>
</feature>
<keyword evidence="7" id="KW-0067">ATP-binding</keyword>
<dbReference type="AlphaFoldDB" id="A0A7D5T461"/>
<feature type="domain" description="Histidine kinase" evidence="9">
    <location>
        <begin position="161"/>
        <end position="363"/>
    </location>
</feature>
<keyword evidence="5" id="KW-0547">Nucleotide-binding</keyword>
<dbReference type="InterPro" id="IPR003661">
    <property type="entry name" value="HisK_dim/P_dom"/>
</dbReference>
<dbReference type="RefSeq" id="WP_179922879.1">
    <property type="nucleotide sequence ID" value="NZ_CP058909.1"/>
</dbReference>
<dbReference type="GO" id="GO:0000155">
    <property type="term" value="F:phosphorelay sensor kinase activity"/>
    <property type="evidence" value="ECO:0007669"/>
    <property type="project" value="InterPro"/>
</dbReference>
<evidence type="ECO:0000256" key="6">
    <source>
        <dbReference type="ARBA" id="ARBA00022777"/>
    </source>
</evidence>
<dbReference type="SUPFAM" id="SSF55874">
    <property type="entry name" value="ATPase domain of HSP90 chaperone/DNA topoisomerase II/histidine kinase"/>
    <property type="match status" value="1"/>
</dbReference>
<dbReference type="InterPro" id="IPR005467">
    <property type="entry name" value="His_kinase_dom"/>
</dbReference>
<keyword evidence="11" id="KW-1185">Reference proteome</keyword>